<dbReference type="NCBIfam" id="TIGR00636">
    <property type="entry name" value="PduO_Nterm"/>
    <property type="match status" value="1"/>
</dbReference>
<dbReference type="InterPro" id="IPR029499">
    <property type="entry name" value="PduO-typ"/>
</dbReference>
<evidence type="ECO:0000256" key="10">
    <source>
        <dbReference type="ARBA" id="ARBA00031529"/>
    </source>
</evidence>
<feature type="domain" description="Cobalamin adenosyltransferase-like" evidence="16">
    <location>
        <begin position="11"/>
        <end position="173"/>
    </location>
</feature>
<evidence type="ECO:0000256" key="12">
    <source>
        <dbReference type="ARBA" id="ARBA00033354"/>
    </source>
</evidence>
<organism evidence="17 18">
    <name type="scientific">Latilactobacillus curvatus JCM 1096 = DSM 20019</name>
    <dbReference type="NCBI Taxonomy" id="1293592"/>
    <lineage>
        <taxon>Bacteria</taxon>
        <taxon>Bacillati</taxon>
        <taxon>Bacillota</taxon>
        <taxon>Bacilli</taxon>
        <taxon>Lactobacillales</taxon>
        <taxon>Lactobacillaceae</taxon>
        <taxon>Latilactobacillus</taxon>
    </lineage>
</organism>
<evidence type="ECO:0000256" key="11">
    <source>
        <dbReference type="ARBA" id="ARBA00033334"/>
    </source>
</evidence>
<sequence length="192" mass="21662">MTVLGGYGLKLYTKTGDKGLTRIIGGQKVRKNAIRVEAYGGVDELNSYLGVVISDLPDYPALRMELVEIQQILFDCGTDLATPDDSRGYRTDNAYTKWLEAKIDQYADVPPALKEFILPGGVPSAAKLQYCRTIARRVERQVVALQEVEPINEAVLTFLNRLSDYLYAIARYVNHEEGEPETVYRRNKTIFH</sequence>
<dbReference type="Pfam" id="PF01923">
    <property type="entry name" value="Cob_adeno_trans"/>
    <property type="match status" value="1"/>
</dbReference>
<evidence type="ECO:0000259" key="16">
    <source>
        <dbReference type="Pfam" id="PF01923"/>
    </source>
</evidence>
<gene>
    <name evidence="17" type="ORF">FC08_GL001437</name>
</gene>
<protein>
    <recommendedName>
        <fullName evidence="5 15">Corrinoid adenosyltransferase</fullName>
        <ecNumber evidence="4 15">2.5.1.17</ecNumber>
    </recommendedName>
    <alternativeName>
        <fullName evidence="10 15">Cob(II)alamin adenosyltransferase</fullName>
    </alternativeName>
    <alternativeName>
        <fullName evidence="12 15">Cob(II)yrinic acid a,c-diamide adenosyltransferase</fullName>
    </alternativeName>
    <alternativeName>
        <fullName evidence="11 15">Cobinamide/cobalamin adenosyltransferase</fullName>
    </alternativeName>
</protein>
<dbReference type="SUPFAM" id="SSF89028">
    <property type="entry name" value="Cobalamin adenosyltransferase-like"/>
    <property type="match status" value="1"/>
</dbReference>
<evidence type="ECO:0000313" key="17">
    <source>
        <dbReference type="EMBL" id="KRK90640.1"/>
    </source>
</evidence>
<name>A0AAJ0LE20_LATCU</name>
<comment type="subunit">
    <text evidence="3">Homotrimer.</text>
</comment>
<evidence type="ECO:0000256" key="7">
    <source>
        <dbReference type="ARBA" id="ARBA00022679"/>
    </source>
</evidence>
<keyword evidence="8 15" id="KW-0547">Nucleotide-binding</keyword>
<keyword evidence="6 15" id="KW-0169">Cobalamin biosynthesis</keyword>
<dbReference type="GO" id="GO:0009236">
    <property type="term" value="P:cobalamin biosynthetic process"/>
    <property type="evidence" value="ECO:0007669"/>
    <property type="project" value="UniProtKB-UniRule"/>
</dbReference>
<comment type="similarity">
    <text evidence="2 15">Belongs to the Cob(I)alamin adenosyltransferase family.</text>
</comment>
<evidence type="ECO:0000256" key="9">
    <source>
        <dbReference type="ARBA" id="ARBA00022840"/>
    </source>
</evidence>
<dbReference type="PANTHER" id="PTHR12213:SF0">
    <property type="entry name" value="CORRINOID ADENOSYLTRANSFERASE MMAB"/>
    <property type="match status" value="1"/>
</dbReference>
<evidence type="ECO:0000256" key="14">
    <source>
        <dbReference type="ARBA" id="ARBA00048692"/>
    </source>
</evidence>
<evidence type="ECO:0000256" key="15">
    <source>
        <dbReference type="RuleBase" id="RU366026"/>
    </source>
</evidence>
<accession>A0AAJ0LE20</accession>
<comment type="catalytic activity">
    <reaction evidence="14 15">
        <text>2 cob(II)alamin + reduced [electron-transfer flavoprotein] + 2 ATP = 2 adenosylcob(III)alamin + 2 triphosphate + oxidized [electron-transfer flavoprotein] + 3 H(+)</text>
        <dbReference type="Rhea" id="RHEA:28671"/>
        <dbReference type="Rhea" id="RHEA-COMP:10685"/>
        <dbReference type="Rhea" id="RHEA-COMP:10686"/>
        <dbReference type="ChEBI" id="CHEBI:15378"/>
        <dbReference type="ChEBI" id="CHEBI:16304"/>
        <dbReference type="ChEBI" id="CHEBI:18036"/>
        <dbReference type="ChEBI" id="CHEBI:18408"/>
        <dbReference type="ChEBI" id="CHEBI:30616"/>
        <dbReference type="ChEBI" id="CHEBI:57692"/>
        <dbReference type="ChEBI" id="CHEBI:58307"/>
        <dbReference type="EC" id="2.5.1.17"/>
    </reaction>
</comment>
<dbReference type="EC" id="2.5.1.17" evidence="4 15"/>
<comment type="caution">
    <text evidence="17">The sequence shown here is derived from an EMBL/GenBank/DDBJ whole genome shotgun (WGS) entry which is preliminary data.</text>
</comment>
<dbReference type="FunFam" id="1.20.1200.10:FF:000001">
    <property type="entry name" value="Cob(I)yrinic acid a,c-diamide adenosyltransferase"/>
    <property type="match status" value="1"/>
</dbReference>
<dbReference type="GO" id="GO:0005524">
    <property type="term" value="F:ATP binding"/>
    <property type="evidence" value="ECO:0007669"/>
    <property type="project" value="UniProtKB-UniRule"/>
</dbReference>
<evidence type="ECO:0000256" key="2">
    <source>
        <dbReference type="ARBA" id="ARBA00007487"/>
    </source>
</evidence>
<evidence type="ECO:0000256" key="13">
    <source>
        <dbReference type="ARBA" id="ARBA00048555"/>
    </source>
</evidence>
<proteinExistence type="inferred from homology"/>
<dbReference type="Gene3D" id="1.20.1200.10">
    <property type="entry name" value="Cobalamin adenosyltransferase-like"/>
    <property type="match status" value="1"/>
</dbReference>
<evidence type="ECO:0000256" key="4">
    <source>
        <dbReference type="ARBA" id="ARBA00012454"/>
    </source>
</evidence>
<keyword evidence="9 15" id="KW-0067">ATP-binding</keyword>
<evidence type="ECO:0000256" key="5">
    <source>
        <dbReference type="ARBA" id="ARBA00020963"/>
    </source>
</evidence>
<reference evidence="17 18" key="1">
    <citation type="journal article" date="2015" name="Genome Announc.">
        <title>Expanding the biotechnology potential of lactobacilli through comparative genomics of 213 strains and associated genera.</title>
        <authorList>
            <person name="Sun Z."/>
            <person name="Harris H.M."/>
            <person name="McCann A."/>
            <person name="Guo C."/>
            <person name="Argimon S."/>
            <person name="Zhang W."/>
            <person name="Yang X."/>
            <person name="Jeffery I.B."/>
            <person name="Cooney J.C."/>
            <person name="Kagawa T.F."/>
            <person name="Liu W."/>
            <person name="Song Y."/>
            <person name="Salvetti E."/>
            <person name="Wrobel A."/>
            <person name="Rasinkangas P."/>
            <person name="Parkhill J."/>
            <person name="Rea M.C."/>
            <person name="O'Sullivan O."/>
            <person name="Ritari J."/>
            <person name="Douillard F.P."/>
            <person name="Paul Ross R."/>
            <person name="Yang R."/>
            <person name="Briner A.E."/>
            <person name="Felis G.E."/>
            <person name="de Vos W.M."/>
            <person name="Barrangou R."/>
            <person name="Klaenhammer T.R."/>
            <person name="Caufield P.W."/>
            <person name="Cui Y."/>
            <person name="Zhang H."/>
            <person name="O'Toole P.W."/>
        </authorList>
    </citation>
    <scope>NUCLEOTIDE SEQUENCE [LARGE SCALE GENOMIC DNA]</scope>
    <source>
        <strain evidence="17 18">DSM 20019</strain>
    </source>
</reference>
<evidence type="ECO:0000256" key="8">
    <source>
        <dbReference type="ARBA" id="ARBA00022741"/>
    </source>
</evidence>
<dbReference type="Proteomes" id="UP000050828">
    <property type="component" value="Unassembled WGS sequence"/>
</dbReference>
<dbReference type="PANTHER" id="PTHR12213">
    <property type="entry name" value="CORRINOID ADENOSYLTRANSFERASE"/>
    <property type="match status" value="1"/>
</dbReference>
<keyword evidence="7 15" id="KW-0808">Transferase</keyword>
<evidence type="ECO:0000256" key="3">
    <source>
        <dbReference type="ARBA" id="ARBA00011233"/>
    </source>
</evidence>
<dbReference type="InterPro" id="IPR036451">
    <property type="entry name" value="CblAdoTrfase-like_sf"/>
</dbReference>
<dbReference type="GO" id="GO:0008817">
    <property type="term" value="F:corrinoid adenosyltransferase activity"/>
    <property type="evidence" value="ECO:0007669"/>
    <property type="project" value="UniProtKB-UniRule"/>
</dbReference>
<dbReference type="EMBL" id="AZDL01000062">
    <property type="protein sequence ID" value="KRK90640.1"/>
    <property type="molecule type" value="Genomic_DNA"/>
</dbReference>
<comment type="catalytic activity">
    <reaction evidence="13 15">
        <text>2 cob(II)yrinate a,c diamide + reduced [electron-transfer flavoprotein] + 2 ATP = 2 adenosylcob(III)yrinate a,c-diamide + 2 triphosphate + oxidized [electron-transfer flavoprotein] + 3 H(+)</text>
        <dbReference type="Rhea" id="RHEA:11528"/>
        <dbReference type="Rhea" id="RHEA-COMP:10685"/>
        <dbReference type="Rhea" id="RHEA-COMP:10686"/>
        <dbReference type="ChEBI" id="CHEBI:15378"/>
        <dbReference type="ChEBI" id="CHEBI:18036"/>
        <dbReference type="ChEBI" id="CHEBI:30616"/>
        <dbReference type="ChEBI" id="CHEBI:57692"/>
        <dbReference type="ChEBI" id="CHEBI:58307"/>
        <dbReference type="ChEBI" id="CHEBI:58503"/>
        <dbReference type="ChEBI" id="CHEBI:58537"/>
        <dbReference type="EC" id="2.5.1.17"/>
    </reaction>
</comment>
<comment type="pathway">
    <text evidence="1 15">Cofactor biosynthesis; adenosylcobalamin biosynthesis; adenosylcobalamin from cob(II)yrinate a,c-diamide: step 2/7.</text>
</comment>
<evidence type="ECO:0000256" key="1">
    <source>
        <dbReference type="ARBA" id="ARBA00005121"/>
    </source>
</evidence>
<dbReference type="InterPro" id="IPR016030">
    <property type="entry name" value="CblAdoTrfase-like"/>
</dbReference>
<dbReference type="AlphaFoldDB" id="A0AAJ0LE20"/>
<evidence type="ECO:0000256" key="6">
    <source>
        <dbReference type="ARBA" id="ARBA00022573"/>
    </source>
</evidence>
<evidence type="ECO:0000313" key="18">
    <source>
        <dbReference type="Proteomes" id="UP000050828"/>
    </source>
</evidence>